<protein>
    <submittedName>
        <fullName evidence="13">A-macroglobulin TED domain</fullName>
    </submittedName>
</protein>
<dbReference type="Gene3D" id="1.50.10.20">
    <property type="match status" value="1"/>
</dbReference>
<evidence type="ECO:0000256" key="6">
    <source>
        <dbReference type="ARBA" id="ARBA00022692"/>
    </source>
</evidence>
<dbReference type="EMBL" id="JASPKY010000099">
    <property type="protein sequence ID" value="KAK9737465.1"/>
    <property type="molecule type" value="Genomic_DNA"/>
</dbReference>
<dbReference type="InterPro" id="IPR009048">
    <property type="entry name" value="A-macroglobulin_rcpt-bd"/>
</dbReference>
<evidence type="ECO:0000256" key="4">
    <source>
        <dbReference type="ARBA" id="ARBA00022502"/>
    </source>
</evidence>
<dbReference type="GO" id="GO:0005789">
    <property type="term" value="C:endoplasmic reticulum membrane"/>
    <property type="evidence" value="ECO:0007669"/>
    <property type="project" value="UniProtKB-SubCell"/>
</dbReference>
<accession>A0AAW1LUE7</accession>
<keyword evidence="4" id="KW-0337">GPI-anchor biosynthesis</keyword>
<dbReference type="InterPro" id="IPR011626">
    <property type="entry name" value="Alpha-macroglobulin_TED"/>
</dbReference>
<dbReference type="Proteomes" id="UP001458880">
    <property type="component" value="Unassembled WGS sequence"/>
</dbReference>
<evidence type="ECO:0000256" key="11">
    <source>
        <dbReference type="SAM" id="Phobius"/>
    </source>
</evidence>
<feature type="transmembrane region" description="Helical" evidence="11">
    <location>
        <begin position="824"/>
        <end position="844"/>
    </location>
</feature>
<evidence type="ECO:0000256" key="8">
    <source>
        <dbReference type="ARBA" id="ARBA00022989"/>
    </source>
</evidence>
<comment type="pathway">
    <text evidence="2">Glycolipid biosynthesis; glycosylphosphatidylinositol-anchor biosynthesis.</text>
</comment>
<name>A0AAW1LUE7_POPJA</name>
<dbReference type="Pfam" id="PF07677">
    <property type="entry name" value="A2M_recep"/>
    <property type="match status" value="1"/>
</dbReference>
<keyword evidence="10" id="KW-0325">Glycoprotein</keyword>
<keyword evidence="14" id="KW-1185">Reference proteome</keyword>
<dbReference type="GO" id="GO:0005615">
    <property type="term" value="C:extracellular space"/>
    <property type="evidence" value="ECO:0007669"/>
    <property type="project" value="InterPro"/>
</dbReference>
<dbReference type="Pfam" id="PF07678">
    <property type="entry name" value="TED_complement"/>
    <property type="match status" value="1"/>
</dbReference>
<keyword evidence="5" id="KW-0808">Transferase</keyword>
<evidence type="ECO:0000256" key="1">
    <source>
        <dbReference type="ARBA" id="ARBA00004477"/>
    </source>
</evidence>
<dbReference type="Pfam" id="PF01663">
    <property type="entry name" value="Phosphodiest"/>
    <property type="match status" value="1"/>
</dbReference>
<feature type="domain" description="Alpha-macroglobulin receptor-binding" evidence="12">
    <location>
        <begin position="186"/>
        <end position="276"/>
    </location>
</feature>
<comment type="subcellular location">
    <subcellularLocation>
        <location evidence="1">Endoplasmic reticulum membrane</location>
        <topology evidence="1">Multi-pass membrane protein</topology>
    </subcellularLocation>
</comment>
<gene>
    <name evidence="13" type="ORF">QE152_g10673</name>
</gene>
<evidence type="ECO:0000256" key="10">
    <source>
        <dbReference type="ARBA" id="ARBA00023180"/>
    </source>
</evidence>
<dbReference type="SUPFAM" id="SSF49410">
    <property type="entry name" value="Alpha-macroglobulin receptor domain"/>
    <property type="match status" value="1"/>
</dbReference>
<dbReference type="Gene3D" id="2.60.40.690">
    <property type="entry name" value="Alpha-macroglobulin, receptor-binding domain"/>
    <property type="match status" value="1"/>
</dbReference>
<organism evidence="13 14">
    <name type="scientific">Popillia japonica</name>
    <name type="common">Japanese beetle</name>
    <dbReference type="NCBI Taxonomy" id="7064"/>
    <lineage>
        <taxon>Eukaryota</taxon>
        <taxon>Metazoa</taxon>
        <taxon>Ecdysozoa</taxon>
        <taxon>Arthropoda</taxon>
        <taxon>Hexapoda</taxon>
        <taxon>Insecta</taxon>
        <taxon>Pterygota</taxon>
        <taxon>Neoptera</taxon>
        <taxon>Endopterygota</taxon>
        <taxon>Coleoptera</taxon>
        <taxon>Polyphaga</taxon>
        <taxon>Scarabaeiformia</taxon>
        <taxon>Scarabaeidae</taxon>
        <taxon>Rutelinae</taxon>
        <taxon>Popillia</taxon>
    </lineage>
</organism>
<reference evidence="13 14" key="1">
    <citation type="journal article" date="2024" name="BMC Genomics">
        <title>De novo assembly and annotation of Popillia japonica's genome with initial clues to its potential as an invasive pest.</title>
        <authorList>
            <person name="Cucini C."/>
            <person name="Boschi S."/>
            <person name="Funari R."/>
            <person name="Cardaioli E."/>
            <person name="Iannotti N."/>
            <person name="Marturano G."/>
            <person name="Paoli F."/>
            <person name="Bruttini M."/>
            <person name="Carapelli A."/>
            <person name="Frati F."/>
            <person name="Nardi F."/>
        </authorList>
    </citation>
    <scope>NUCLEOTIDE SEQUENCE [LARGE SCALE GENOMIC DNA]</scope>
    <source>
        <strain evidence="13">DMR45628</strain>
    </source>
</reference>
<dbReference type="PANTHER" id="PTHR23071">
    <property type="entry name" value="PHOSPHATIDYLINOSITOL GLYCAN"/>
    <property type="match status" value="1"/>
</dbReference>
<feature type="transmembrane region" description="Helical" evidence="11">
    <location>
        <begin position="684"/>
        <end position="709"/>
    </location>
</feature>
<evidence type="ECO:0000256" key="2">
    <source>
        <dbReference type="ARBA" id="ARBA00004687"/>
    </source>
</evidence>
<dbReference type="InterPro" id="IPR017850">
    <property type="entry name" value="Alkaline_phosphatase_core_sf"/>
</dbReference>
<feature type="transmembrane region" description="Helical" evidence="11">
    <location>
        <begin position="856"/>
        <end position="876"/>
    </location>
</feature>
<evidence type="ECO:0000256" key="5">
    <source>
        <dbReference type="ARBA" id="ARBA00022679"/>
    </source>
</evidence>
<dbReference type="CDD" id="cd16023">
    <property type="entry name" value="GPI_EPT_3"/>
    <property type="match status" value="1"/>
</dbReference>
<dbReference type="InterPro" id="IPR037675">
    <property type="entry name" value="PIG-O_N"/>
</dbReference>
<dbReference type="PANTHER" id="PTHR23071:SF1">
    <property type="entry name" value="GPI ETHANOLAMINE PHOSPHATE TRANSFERASE 3"/>
    <property type="match status" value="1"/>
</dbReference>
<feature type="transmembrane region" description="Helical" evidence="11">
    <location>
        <begin position="1010"/>
        <end position="1031"/>
    </location>
</feature>
<proteinExistence type="inferred from homology"/>
<comment type="caution">
    <text evidence="13">The sequence shown here is derived from an EMBL/GenBank/DDBJ whole genome shotgun (WGS) entry which is preliminary data.</text>
</comment>
<feature type="transmembrane region" description="Helical" evidence="11">
    <location>
        <begin position="729"/>
        <end position="746"/>
    </location>
</feature>
<dbReference type="SUPFAM" id="SSF53649">
    <property type="entry name" value="Alkaline phosphatase-like"/>
    <property type="match status" value="1"/>
</dbReference>
<keyword evidence="9 11" id="KW-0472">Membrane</keyword>
<dbReference type="GO" id="GO:0006506">
    <property type="term" value="P:GPI anchor biosynthetic process"/>
    <property type="evidence" value="ECO:0007669"/>
    <property type="project" value="UniProtKB-KW"/>
</dbReference>
<evidence type="ECO:0000259" key="12">
    <source>
        <dbReference type="SMART" id="SM01361"/>
    </source>
</evidence>
<evidence type="ECO:0000313" key="13">
    <source>
        <dbReference type="EMBL" id="KAK9737465.1"/>
    </source>
</evidence>
<dbReference type="SUPFAM" id="SSF48239">
    <property type="entry name" value="Terpenoid cyclases/Protein prenyltransferases"/>
    <property type="match status" value="1"/>
</dbReference>
<dbReference type="AlphaFoldDB" id="A0AAW1LUE7"/>
<comment type="similarity">
    <text evidence="3">Belongs to the PIGG/PIGN/PIGO family. PIGO subfamily.</text>
</comment>
<evidence type="ECO:0000313" key="14">
    <source>
        <dbReference type="Proteomes" id="UP001458880"/>
    </source>
</evidence>
<keyword evidence="6 11" id="KW-0812">Transmembrane</keyword>
<feature type="transmembrane region" description="Helical" evidence="11">
    <location>
        <begin position="975"/>
        <end position="995"/>
    </location>
</feature>
<dbReference type="InterPro" id="IPR002591">
    <property type="entry name" value="Phosphodiest/P_Trfase"/>
</dbReference>
<feature type="transmembrane region" description="Helical" evidence="11">
    <location>
        <begin position="791"/>
        <end position="818"/>
    </location>
</feature>
<dbReference type="SMART" id="SM01361">
    <property type="entry name" value="A2M_recep"/>
    <property type="match status" value="1"/>
</dbReference>
<sequence>MGLAETENGLLWWKQSEQSLSSNVEASSYVVISLLHQDPVANLGTVSLIVKWLQTQMNPSGAFYCTTDTVVGLDAISRYAILVNKKEPHVTIILTTKTDEKTIEITKRDRTRTDVLPLRVYPNQVKATIQGDGCVSIQTVVNYYLDTPTGIDDLHLDIDIKPVNEKLKCSLIELEPCVSYTALGQINMAIVEVNMPSGYAANEASLYELRTNTLDKGLKKFELRRNQVILYLTQLGSDRVCLPFIIEENLIVENVANATVKFYDYYNPEVAISKSFNLGNCDSTTVSKYDFALYNDYLEYPLPYENKMPFINESITRDPKRNRLYKFIADPPTTTMQRLKALTTGSLPTFIDAGSNFASTEVVEDNILNQLVSSNKNIVFLGDDTWMNMYPNHFVRSYPYPSFNVWDLDTVDTGVTSNIYKELESKDWNLLIGHYLGVDHCGHRYGPNHPEMARKLKEMNDILKNVTAHMADDVILFVIGDHGMTGTGDHGGESESEVTAALFVHSKVPLIGQDQDSVKQIDLIPTLATILGIPIPYSNLGTIITSCLPLPATKITNWTELSSTIWANVQQMTLYIQDYSSLSTIFDTEKIDELKIKYTILKGQFNNKNIDDEVFVHNCIEYLSELREIFSMYYWQCREEQNCPESSSQKLSNTSRAQLIFALVAVGLVVTFTRMWLRYCGNLAAFNITVLFAQYAPTVITVCCGGFWVLHYLPIDGKPKSSPLWQADYLALIAYYLIIIGLLITYSRPLTVFIIPNNVNSNFQKSVKTVPQIFQEVKTLFSERNQKREDVPIICGLATAYSATFVISAVYILLLFILLLGHAVAPSAVLLYFSAAVILCISSISRYERSPNIDELLQVPTSSLLTWVFLAIYFFYGTGHQPTFPNIAWEAAFVGTGGTFTSNYIPAALVVINTFGSYILIGFSLPMLQVAPFSIYAIVTSLTNKKKDDYRDVSKGDITLMENDNILLTNTFSLACKYICCFAIRVFATMLAATIHCRHLMVWKIFAPKFIFEAISLFVTIPSVLFGYVLLIRVNSAVNKLVKALNKGSR</sequence>
<dbReference type="Gene3D" id="3.40.720.10">
    <property type="entry name" value="Alkaline Phosphatase, subunit A"/>
    <property type="match status" value="1"/>
</dbReference>
<feature type="transmembrane region" description="Helical" evidence="11">
    <location>
        <begin position="659"/>
        <end position="677"/>
    </location>
</feature>
<dbReference type="InterPro" id="IPR039524">
    <property type="entry name" value="PIGO/GPI13"/>
</dbReference>
<evidence type="ECO:0000256" key="7">
    <source>
        <dbReference type="ARBA" id="ARBA00022824"/>
    </source>
</evidence>
<feature type="transmembrane region" description="Helical" evidence="11">
    <location>
        <begin position="918"/>
        <end position="939"/>
    </location>
</feature>
<evidence type="ECO:0000256" key="9">
    <source>
        <dbReference type="ARBA" id="ARBA00023136"/>
    </source>
</evidence>
<dbReference type="InterPro" id="IPR008930">
    <property type="entry name" value="Terpenoid_cyclase/PrenylTrfase"/>
</dbReference>
<dbReference type="GO" id="GO:0051377">
    <property type="term" value="F:mannose-ethanolamine phosphotransferase activity"/>
    <property type="evidence" value="ECO:0007669"/>
    <property type="project" value="InterPro"/>
</dbReference>
<evidence type="ECO:0000256" key="3">
    <source>
        <dbReference type="ARBA" id="ARBA00008695"/>
    </source>
</evidence>
<keyword evidence="7" id="KW-0256">Endoplasmic reticulum</keyword>
<dbReference type="InterPro" id="IPR036595">
    <property type="entry name" value="A-macroglobulin_rcpt-bd_sf"/>
</dbReference>
<keyword evidence="8 11" id="KW-1133">Transmembrane helix</keyword>